<organism evidence="2 3">
    <name type="scientific">Ridgeia piscesae</name>
    <name type="common">Tubeworm</name>
    <dbReference type="NCBI Taxonomy" id="27915"/>
    <lineage>
        <taxon>Eukaryota</taxon>
        <taxon>Metazoa</taxon>
        <taxon>Spiralia</taxon>
        <taxon>Lophotrochozoa</taxon>
        <taxon>Annelida</taxon>
        <taxon>Polychaeta</taxon>
        <taxon>Sedentaria</taxon>
        <taxon>Canalipalpata</taxon>
        <taxon>Sabellida</taxon>
        <taxon>Siboglinidae</taxon>
        <taxon>Ridgeia</taxon>
    </lineage>
</organism>
<dbReference type="InterPro" id="IPR000101">
    <property type="entry name" value="GGT_peptidase"/>
</dbReference>
<dbReference type="FunFam" id="1.10.246.130:FF:000001">
    <property type="entry name" value="Gamma-glutamyltransferase 5 isoform 1"/>
    <property type="match status" value="1"/>
</dbReference>
<feature type="binding site" evidence="1">
    <location>
        <position position="34"/>
    </location>
    <ligand>
        <name>L-glutamate</name>
        <dbReference type="ChEBI" id="CHEBI:29985"/>
    </ligand>
</feature>
<proteinExistence type="predicted"/>
<comment type="caution">
    <text evidence="2">The sequence shown here is derived from an EMBL/GenBank/DDBJ whole genome shotgun (WGS) entry which is preliminary data.</text>
</comment>
<dbReference type="PANTHER" id="PTHR11686">
    <property type="entry name" value="GAMMA GLUTAMYL TRANSPEPTIDASE"/>
    <property type="match status" value="1"/>
</dbReference>
<dbReference type="Gene3D" id="1.10.246.130">
    <property type="match status" value="1"/>
</dbReference>
<dbReference type="SUPFAM" id="SSF56235">
    <property type="entry name" value="N-terminal nucleophile aminohydrolases (Ntn hydrolases)"/>
    <property type="match status" value="1"/>
</dbReference>
<dbReference type="GO" id="GO:0036374">
    <property type="term" value="F:glutathione hydrolase activity"/>
    <property type="evidence" value="ECO:0007669"/>
    <property type="project" value="InterPro"/>
</dbReference>
<dbReference type="InterPro" id="IPR029055">
    <property type="entry name" value="Ntn_hydrolases_N"/>
</dbReference>
<dbReference type="EMBL" id="JAODUO010000738">
    <property type="protein sequence ID" value="KAK2175280.1"/>
    <property type="molecule type" value="Genomic_DNA"/>
</dbReference>
<dbReference type="AlphaFoldDB" id="A0AAD9KQ08"/>
<protein>
    <recommendedName>
        <fullName evidence="4">Gamma-glutamyltranspeptidase</fullName>
    </recommendedName>
</protein>
<sequence length="365" mass="39882">MKPQGCGIGGGSIYTVYDTPRNGKEKELVNIISREVAPFAAQADMFVNNSKASETGGLAVAVPGDVKGFYKAWQMFGRAKWKDLFAPSIHLCEEGVPVGLSLAIAICDSGGAIRRDTHLRRLFVNADGTLKKEGDTVKRPLLARTLRRIADDPYTFYNGSLASDVISDLQERGSTITLEDLGNYTANIRIPLNVTVNTNNEKFTIFSPPPPSSGPVILFILNVLKGYNWSNKTLSTLDGRVLTYHRIAEAFKFAYARRTRLGDEDFLNISQVIMQHLMFGKRIVNATDSPRLHHQLVPNVLQVEPGITKEEREGLRKKGHVLEKAGLGLVGSIASRLPTPNAPPGAFYGIDVVSDGRKPGSVCGF</sequence>
<dbReference type="GO" id="GO:0005886">
    <property type="term" value="C:plasma membrane"/>
    <property type="evidence" value="ECO:0007669"/>
    <property type="project" value="TreeGrafter"/>
</dbReference>
<dbReference type="PANTHER" id="PTHR11686:SF9">
    <property type="entry name" value="RE13973P"/>
    <property type="match status" value="1"/>
</dbReference>
<keyword evidence="3" id="KW-1185">Reference proteome</keyword>
<dbReference type="InterPro" id="IPR043138">
    <property type="entry name" value="GGT_lsub"/>
</dbReference>
<dbReference type="GO" id="GO:0006751">
    <property type="term" value="P:glutathione catabolic process"/>
    <property type="evidence" value="ECO:0007669"/>
    <property type="project" value="InterPro"/>
</dbReference>
<name>A0AAD9KQ08_RIDPI</name>
<dbReference type="Pfam" id="PF01019">
    <property type="entry name" value="G_glu_transpept"/>
    <property type="match status" value="2"/>
</dbReference>
<evidence type="ECO:0008006" key="4">
    <source>
        <dbReference type="Google" id="ProtNLM"/>
    </source>
</evidence>
<dbReference type="Proteomes" id="UP001209878">
    <property type="component" value="Unassembled WGS sequence"/>
</dbReference>
<evidence type="ECO:0000313" key="3">
    <source>
        <dbReference type="Proteomes" id="UP001209878"/>
    </source>
</evidence>
<evidence type="ECO:0000256" key="1">
    <source>
        <dbReference type="PIRSR" id="PIRSR600101-2"/>
    </source>
</evidence>
<dbReference type="PRINTS" id="PR01210">
    <property type="entry name" value="GGTRANSPTASE"/>
</dbReference>
<gene>
    <name evidence="2" type="ORF">NP493_736g00031</name>
</gene>
<evidence type="ECO:0000313" key="2">
    <source>
        <dbReference type="EMBL" id="KAK2175280.1"/>
    </source>
</evidence>
<reference evidence="2" key="1">
    <citation type="journal article" date="2023" name="Mol. Biol. Evol.">
        <title>Third-Generation Sequencing Reveals the Adaptive Role of the Epigenome in Three Deep-Sea Polychaetes.</title>
        <authorList>
            <person name="Perez M."/>
            <person name="Aroh O."/>
            <person name="Sun Y."/>
            <person name="Lan Y."/>
            <person name="Juniper S.K."/>
            <person name="Young C.R."/>
            <person name="Angers B."/>
            <person name="Qian P.Y."/>
        </authorList>
    </citation>
    <scope>NUCLEOTIDE SEQUENCE</scope>
    <source>
        <strain evidence="2">R07B-5</strain>
    </source>
</reference>
<accession>A0AAD9KQ08</accession>